<feature type="binding site" evidence="13">
    <location>
        <position position="341"/>
    </location>
    <ligand>
        <name>phosphoenolpyruvate</name>
        <dbReference type="ChEBI" id="CHEBI:58702"/>
    </ligand>
</feature>
<dbReference type="GO" id="GO:0009423">
    <property type="term" value="P:chorismate biosynthetic process"/>
    <property type="evidence" value="ECO:0007669"/>
    <property type="project" value="UniProtKB-UniRule"/>
</dbReference>
<evidence type="ECO:0000313" key="16">
    <source>
        <dbReference type="Proteomes" id="UP000033965"/>
    </source>
</evidence>
<dbReference type="GO" id="GO:0005524">
    <property type="term" value="F:ATP binding"/>
    <property type="evidence" value="ECO:0007669"/>
    <property type="project" value="UniProtKB-UniRule"/>
</dbReference>
<dbReference type="CDD" id="cd00464">
    <property type="entry name" value="SK"/>
    <property type="match status" value="1"/>
</dbReference>
<accession>A0A0G1VR70</accession>
<evidence type="ECO:0000256" key="11">
    <source>
        <dbReference type="ARBA" id="ARBA00048567"/>
    </source>
</evidence>
<keyword evidence="5 13" id="KW-0808">Transferase</keyword>
<comment type="function">
    <text evidence="12">Catalyzes the specific phosphorylation of the 3-hydroxyl group of shikimic acid using ATP as a cosubstrate.</text>
</comment>
<comment type="catalytic activity">
    <reaction evidence="10">
        <text>3-phosphoshikimate + phosphoenolpyruvate = 5-O-(1-carboxyvinyl)-3-phosphoshikimate + phosphate</text>
        <dbReference type="Rhea" id="RHEA:21256"/>
        <dbReference type="ChEBI" id="CHEBI:43474"/>
        <dbReference type="ChEBI" id="CHEBI:57701"/>
        <dbReference type="ChEBI" id="CHEBI:58702"/>
        <dbReference type="ChEBI" id="CHEBI:145989"/>
        <dbReference type="EC" id="2.5.1.19"/>
    </reaction>
    <physiologicalReaction direction="left-to-right" evidence="10">
        <dbReference type="Rhea" id="RHEA:21257"/>
    </physiologicalReaction>
</comment>
<dbReference type="PRINTS" id="PR01100">
    <property type="entry name" value="SHIKIMTKNASE"/>
</dbReference>
<dbReference type="Proteomes" id="UP000033965">
    <property type="component" value="Unassembled WGS sequence"/>
</dbReference>
<dbReference type="HAMAP" id="MF_00109">
    <property type="entry name" value="Shikimate_kinase"/>
    <property type="match status" value="1"/>
</dbReference>
<dbReference type="InterPro" id="IPR013792">
    <property type="entry name" value="RNA3'P_cycl/enolpyr_Trfase_a/b"/>
</dbReference>
<evidence type="ECO:0000256" key="10">
    <source>
        <dbReference type="ARBA" id="ARBA00044633"/>
    </source>
</evidence>
<comment type="subunit">
    <text evidence="13">Monomer.</text>
</comment>
<keyword evidence="9 13" id="KW-0057">Aromatic amino acid biosynthesis</keyword>
<organism evidence="15 16">
    <name type="scientific">Candidatus Kaiserbacteria bacterium GW2011_GWA2_49_19</name>
    <dbReference type="NCBI Taxonomy" id="1618669"/>
    <lineage>
        <taxon>Bacteria</taxon>
        <taxon>Candidatus Kaiseribacteriota</taxon>
    </lineage>
</organism>
<feature type="binding site" evidence="13">
    <location>
        <position position="28"/>
    </location>
    <ligand>
        <name>3-phosphoshikimate</name>
        <dbReference type="ChEBI" id="CHEBI:145989"/>
    </ligand>
</feature>
<dbReference type="PANTHER" id="PTHR21090:SF5">
    <property type="entry name" value="PENTAFUNCTIONAL AROM POLYPEPTIDE"/>
    <property type="match status" value="1"/>
</dbReference>
<dbReference type="AlphaFoldDB" id="A0A0G1VR70"/>
<dbReference type="InterPro" id="IPR036968">
    <property type="entry name" value="Enolpyruvate_Tfrase_sf"/>
</dbReference>
<feature type="binding site" evidence="13">
    <location>
        <position position="170"/>
    </location>
    <ligand>
        <name>phosphoenolpyruvate</name>
        <dbReference type="ChEBI" id="CHEBI:58702"/>
    </ligand>
</feature>
<comment type="cofactor">
    <cofactor evidence="12">
        <name>Mg(2+)</name>
        <dbReference type="ChEBI" id="CHEBI:18420"/>
    </cofactor>
    <text evidence="12">Binds 1 Mg(2+) ion per subunit.</text>
</comment>
<dbReference type="InterPro" id="IPR027417">
    <property type="entry name" value="P-loop_NTPase"/>
</dbReference>
<comment type="similarity">
    <text evidence="12">Belongs to the shikimate kinase family.</text>
</comment>
<dbReference type="Gene3D" id="3.40.50.300">
    <property type="entry name" value="P-loop containing nucleotide triphosphate hydrolases"/>
    <property type="match status" value="1"/>
</dbReference>
<dbReference type="CDD" id="cd01556">
    <property type="entry name" value="EPSP_synthase"/>
    <property type="match status" value="1"/>
</dbReference>
<feature type="binding site" evidence="13">
    <location>
        <position position="94"/>
    </location>
    <ligand>
        <name>phosphoenolpyruvate</name>
        <dbReference type="ChEBI" id="CHEBI:58702"/>
    </ligand>
</feature>
<feature type="binding site" evidence="13">
    <location>
        <position position="23"/>
    </location>
    <ligand>
        <name>3-phosphoshikimate</name>
        <dbReference type="ChEBI" id="CHEBI:145989"/>
    </ligand>
</feature>
<evidence type="ECO:0000256" key="9">
    <source>
        <dbReference type="ARBA" id="ARBA00023141"/>
    </source>
</evidence>
<dbReference type="EC" id="2.7.1.71" evidence="12"/>
<keyword evidence="8 12" id="KW-0067">ATP-binding</keyword>
<comment type="pathway">
    <text evidence="1 13">Metabolic intermediate biosynthesis; chorismate biosynthesis; chorismate from D-erythrose 4-phosphate and phosphoenolpyruvate: step 6/7.</text>
</comment>
<feature type="binding site" evidence="13">
    <location>
        <position position="24"/>
    </location>
    <ligand>
        <name>3-phosphoshikimate</name>
        <dbReference type="ChEBI" id="CHEBI:145989"/>
    </ligand>
</feature>
<keyword evidence="4 13" id="KW-0028">Amino-acid biosynthesis</keyword>
<name>A0A0G1VR70_9BACT</name>
<dbReference type="EMBL" id="LCPZ01000007">
    <property type="protein sequence ID" value="KKW08780.1"/>
    <property type="molecule type" value="Genomic_DNA"/>
</dbReference>
<comment type="similarity">
    <text evidence="3 13">Belongs to the EPSP synthase family.</text>
</comment>
<gene>
    <name evidence="12" type="primary">aroK</name>
    <name evidence="13" type="synonym">aroA</name>
    <name evidence="15" type="ORF">UY44_C0007G0042</name>
</gene>
<evidence type="ECO:0000256" key="6">
    <source>
        <dbReference type="ARBA" id="ARBA00022741"/>
    </source>
</evidence>
<feature type="binding site" evidence="12">
    <location>
        <position position="507"/>
    </location>
    <ligand>
        <name>substrate</name>
    </ligand>
</feature>
<dbReference type="GO" id="GO:0003866">
    <property type="term" value="F:3-phosphoshikimate 1-carboxyvinyltransferase activity"/>
    <property type="evidence" value="ECO:0007669"/>
    <property type="project" value="UniProtKB-UniRule"/>
</dbReference>
<evidence type="ECO:0000313" key="15">
    <source>
        <dbReference type="EMBL" id="KKW08780.1"/>
    </source>
</evidence>
<feature type="binding site" evidence="13">
    <location>
        <position position="337"/>
    </location>
    <ligand>
        <name>3-phosphoshikimate</name>
        <dbReference type="ChEBI" id="CHEBI:145989"/>
    </ligand>
</feature>
<feature type="binding site" evidence="13">
    <location>
        <position position="170"/>
    </location>
    <ligand>
        <name>3-phosphoshikimate</name>
        <dbReference type="ChEBI" id="CHEBI:145989"/>
    </ligand>
</feature>
<evidence type="ECO:0000256" key="4">
    <source>
        <dbReference type="ARBA" id="ARBA00022605"/>
    </source>
</evidence>
<dbReference type="HAMAP" id="MF_00210">
    <property type="entry name" value="EPSP_synth"/>
    <property type="match status" value="1"/>
</dbReference>
<dbReference type="EC" id="2.5.1.19" evidence="13"/>
<dbReference type="NCBIfam" id="TIGR01356">
    <property type="entry name" value="aroA"/>
    <property type="match status" value="1"/>
</dbReference>
<comment type="caution">
    <text evidence="13">Lacks conserved residue(s) required for the propagation of feature annotation.</text>
</comment>
<evidence type="ECO:0000256" key="7">
    <source>
        <dbReference type="ARBA" id="ARBA00022777"/>
    </source>
</evidence>
<keyword evidence="6 12" id="KW-0547">Nucleotide-binding</keyword>
<keyword evidence="7 12" id="KW-0418">Kinase</keyword>
<dbReference type="InterPro" id="IPR001986">
    <property type="entry name" value="Enolpyruvate_Tfrase_dom"/>
</dbReference>
<dbReference type="Gene3D" id="3.65.10.10">
    <property type="entry name" value="Enolpyruvate transferase domain"/>
    <property type="match status" value="2"/>
</dbReference>
<dbReference type="GO" id="GO:0009073">
    <property type="term" value="P:aromatic amino acid family biosynthetic process"/>
    <property type="evidence" value="ECO:0007669"/>
    <property type="project" value="UniProtKB-KW"/>
</dbReference>
<evidence type="ECO:0000256" key="5">
    <source>
        <dbReference type="ARBA" id="ARBA00022679"/>
    </source>
</evidence>
<dbReference type="GO" id="GO:0008652">
    <property type="term" value="P:amino acid biosynthetic process"/>
    <property type="evidence" value="ECO:0007669"/>
    <property type="project" value="UniProtKB-KW"/>
</dbReference>
<comment type="subcellular location">
    <subcellularLocation>
        <location evidence="13">Cytoplasm</location>
    </subcellularLocation>
</comment>
<reference evidence="15 16" key="1">
    <citation type="journal article" date="2015" name="Nature">
        <title>rRNA introns, odd ribosomes, and small enigmatic genomes across a large radiation of phyla.</title>
        <authorList>
            <person name="Brown C.T."/>
            <person name="Hug L.A."/>
            <person name="Thomas B.C."/>
            <person name="Sharon I."/>
            <person name="Castelle C.J."/>
            <person name="Singh A."/>
            <person name="Wilkins M.J."/>
            <person name="Williams K.H."/>
            <person name="Banfield J.F."/>
        </authorList>
    </citation>
    <scope>NUCLEOTIDE SEQUENCE [LARGE SCALE GENOMIC DNA]</scope>
</reference>
<keyword evidence="13" id="KW-0963">Cytoplasm</keyword>
<dbReference type="Pfam" id="PF01202">
    <property type="entry name" value="SKI"/>
    <property type="match status" value="1"/>
</dbReference>
<dbReference type="PROSITE" id="PS00885">
    <property type="entry name" value="EPSP_SYNTHASE_2"/>
    <property type="match status" value="1"/>
</dbReference>
<protein>
    <recommendedName>
        <fullName evidence="12 13">Multifunctional fusion protein</fullName>
    </recommendedName>
    <domain>
        <recommendedName>
            <fullName evidence="13">3-phosphoshikimate 1-carboxyvinyltransferase</fullName>
            <ecNumber evidence="13">2.5.1.19</ecNumber>
        </recommendedName>
        <alternativeName>
            <fullName evidence="13">5-enolpyruvylshikimate-3-phosphate synthase</fullName>
            <shortName evidence="13">EPSP synthase</shortName>
            <shortName evidence="13">EPSPS</shortName>
        </alternativeName>
    </domain>
    <domain>
        <recommendedName>
            <fullName evidence="12">Shikimate kinase</fullName>
            <shortName evidence="12">SK</shortName>
            <ecNumber evidence="12">2.7.1.71</ecNumber>
        </recommendedName>
    </domain>
</protein>
<evidence type="ECO:0000259" key="14">
    <source>
        <dbReference type="Pfam" id="PF00275"/>
    </source>
</evidence>
<evidence type="ECO:0000256" key="3">
    <source>
        <dbReference type="ARBA" id="ARBA00009948"/>
    </source>
</evidence>
<comment type="pathway">
    <text evidence="2 12">Metabolic intermediate biosynthesis; chorismate biosynthesis; chorismate from D-erythrose 4-phosphate and phosphoenolpyruvate: step 5/7.</text>
</comment>
<feature type="binding site" evidence="12">
    <location>
        <position position="443"/>
    </location>
    <ligand>
        <name>Mg(2+)</name>
        <dbReference type="ChEBI" id="CHEBI:18420"/>
    </ligand>
</feature>
<feature type="active site" description="Proton acceptor" evidence="13">
    <location>
        <position position="310"/>
    </location>
</feature>
<dbReference type="SUPFAM" id="SSF55205">
    <property type="entry name" value="EPT/RTPC-like"/>
    <property type="match status" value="1"/>
</dbReference>
<evidence type="ECO:0000256" key="12">
    <source>
        <dbReference type="HAMAP-Rule" id="MF_00109"/>
    </source>
</evidence>
<dbReference type="SUPFAM" id="SSF52540">
    <property type="entry name" value="P-loop containing nucleoside triphosphate hydrolases"/>
    <property type="match status" value="1"/>
</dbReference>
<keyword evidence="12" id="KW-0460">Magnesium</keyword>
<dbReference type="GO" id="GO:0004765">
    <property type="term" value="F:shikimate kinase activity"/>
    <property type="evidence" value="ECO:0007669"/>
    <property type="project" value="UniProtKB-UniRule"/>
</dbReference>
<feature type="binding site" evidence="12">
    <location>
        <position position="485"/>
    </location>
    <ligand>
        <name>substrate</name>
    </ligand>
</feature>
<dbReference type="InterPro" id="IPR031322">
    <property type="entry name" value="Shikimate/glucono_kinase"/>
</dbReference>
<dbReference type="PROSITE" id="PS01128">
    <property type="entry name" value="SHIKIMATE_KINASE"/>
    <property type="match status" value="1"/>
</dbReference>
<evidence type="ECO:0000256" key="1">
    <source>
        <dbReference type="ARBA" id="ARBA00004811"/>
    </source>
</evidence>
<feature type="binding site" evidence="13">
    <location>
        <position position="382"/>
    </location>
    <ligand>
        <name>phosphoenolpyruvate</name>
        <dbReference type="ChEBI" id="CHEBI:58702"/>
    </ligand>
</feature>
<dbReference type="Pfam" id="PF00275">
    <property type="entry name" value="EPSP_synthase"/>
    <property type="match status" value="1"/>
</dbReference>
<dbReference type="PANTHER" id="PTHR21090">
    <property type="entry name" value="AROM/DEHYDROQUINATE SYNTHASE"/>
    <property type="match status" value="1"/>
</dbReference>
<feature type="binding site" evidence="13">
    <location>
        <position position="407"/>
    </location>
    <ligand>
        <name>phosphoenolpyruvate</name>
        <dbReference type="ChEBI" id="CHEBI:58702"/>
    </ligand>
</feature>
<comment type="function">
    <text evidence="13">Catalyzes the transfer of the enolpyruvyl moiety of phosphoenolpyruvate (PEP) to the 5-hydroxyl of shikimate-3-phosphate (S3P) to produce enolpyruvyl shikimate-3-phosphate and inorganic phosphate.</text>
</comment>
<feature type="binding site" evidence="12">
    <location>
        <position position="566"/>
    </location>
    <ligand>
        <name>substrate</name>
    </ligand>
</feature>
<sequence length="604" mass="65862">MKTTRIIPLEKPIDAAVSIPGSKSYTNRALLMAALVGKNVRIKNPLFSDDTKAMIDCLQTLGIKVAPKVDSLEVVGDITSVDDTSYDLNAHLSGTTIRFILALSSVVAGVKTIRGEGRLNERPIGDLVDALRQLGAKIEYLEKEGFPPLRISSSKLTPGNITMNGSVSSQFLSSILMIAPMIGEVNIEVIGEQISKPYIDMTIDSMKQFGANVEIKNSSTYTVPAGQKYNINEYVVEGDASSASYFFAIAALTQSRVMLKNMNPKSVQADMGFLKILADMGNEVEYGDNEITIQGRGIKPVDVNMQDCPDQVQTLASLSACVPGITHIAGVGSLRVKETERVAALERELAKMGIRSESTPDTMTIYGGYPKPAVIDTYWDHRMAMAFSVLGTKLKGMEIRNPQVVTKTFPDFWEKLGEIGIKTSASERDPNIVLIGMRGSGKTTVARLLAKRLGKRCEDIDSLIAKKAGMSIKKIVEKFGWDHFRDLESDMIREVSEQNGAVISTGGGIITRSENIEAVKKNGLCIFLRATLEVLLSRMAEDDSHRPALTTGTTPKEEMEKMLAERAGLYEAAADETIDTETDPPESAVEKIVAKLRERGVVKK</sequence>
<feature type="binding site" evidence="12">
    <location>
        <position position="546"/>
    </location>
    <ligand>
        <name>ATP</name>
        <dbReference type="ChEBI" id="CHEBI:30616"/>
    </ligand>
</feature>
<dbReference type="InterPro" id="IPR006264">
    <property type="entry name" value="EPSP_synthase"/>
</dbReference>
<feature type="binding site" evidence="12">
    <location>
        <position position="461"/>
    </location>
    <ligand>
        <name>substrate</name>
    </ligand>
</feature>
<proteinExistence type="inferred from homology"/>
<evidence type="ECO:0000256" key="13">
    <source>
        <dbReference type="HAMAP-Rule" id="MF_00210"/>
    </source>
</evidence>
<dbReference type="InterPro" id="IPR000623">
    <property type="entry name" value="Shikimate_kinase/TSH1"/>
</dbReference>
<feature type="binding site" evidence="13">
    <location>
        <position position="122"/>
    </location>
    <ligand>
        <name>phosphoenolpyruvate</name>
        <dbReference type="ChEBI" id="CHEBI:58702"/>
    </ligand>
</feature>
<evidence type="ECO:0000256" key="2">
    <source>
        <dbReference type="ARBA" id="ARBA00004842"/>
    </source>
</evidence>
<dbReference type="PATRIC" id="fig|1618669.3.peg.314"/>
<feature type="binding site" evidence="13">
    <location>
        <position position="168"/>
    </location>
    <ligand>
        <name>3-phosphoshikimate</name>
        <dbReference type="ChEBI" id="CHEBI:145989"/>
    </ligand>
</feature>
<dbReference type="InterPro" id="IPR023000">
    <property type="entry name" value="Shikimate_kinase_CS"/>
</dbReference>
<dbReference type="UniPathway" id="UPA00053">
    <property type="reaction ID" value="UER00088"/>
</dbReference>
<feature type="binding site" evidence="12">
    <location>
        <begin position="439"/>
        <end position="444"/>
    </location>
    <ligand>
        <name>ATP</name>
        <dbReference type="ChEBI" id="CHEBI:30616"/>
    </ligand>
</feature>
<feature type="binding site" evidence="13">
    <location>
        <position position="169"/>
    </location>
    <ligand>
        <name>3-phosphoshikimate</name>
        <dbReference type="ChEBI" id="CHEBI:145989"/>
    </ligand>
</feature>
<feature type="binding site" evidence="13">
    <location>
        <position position="195"/>
    </location>
    <ligand>
        <name>3-phosphoshikimate</name>
        <dbReference type="ChEBI" id="CHEBI:145989"/>
    </ligand>
</feature>
<keyword evidence="12" id="KW-0479">Metal-binding</keyword>
<feature type="binding site" evidence="13">
    <location>
        <position position="310"/>
    </location>
    <ligand>
        <name>3-phosphoshikimate</name>
        <dbReference type="ChEBI" id="CHEBI:145989"/>
    </ligand>
</feature>
<feature type="domain" description="Enolpyruvate transferase" evidence="14">
    <location>
        <begin position="11"/>
        <end position="416"/>
    </location>
</feature>
<comment type="caution">
    <text evidence="15">The sequence shown here is derived from an EMBL/GenBank/DDBJ whole genome shotgun (WGS) entry which is preliminary data.</text>
</comment>
<feature type="binding site" evidence="13">
    <location>
        <position position="23"/>
    </location>
    <ligand>
        <name>phosphoenolpyruvate</name>
        <dbReference type="ChEBI" id="CHEBI:58702"/>
    </ligand>
</feature>
<comment type="catalytic activity">
    <reaction evidence="11 12">
        <text>shikimate + ATP = 3-phosphoshikimate + ADP + H(+)</text>
        <dbReference type="Rhea" id="RHEA:13121"/>
        <dbReference type="ChEBI" id="CHEBI:15378"/>
        <dbReference type="ChEBI" id="CHEBI:30616"/>
        <dbReference type="ChEBI" id="CHEBI:36208"/>
        <dbReference type="ChEBI" id="CHEBI:145989"/>
        <dbReference type="ChEBI" id="CHEBI:456216"/>
        <dbReference type="EC" id="2.7.1.71"/>
    </reaction>
</comment>
<dbReference type="InterPro" id="IPR023193">
    <property type="entry name" value="EPSP_synthase_CS"/>
</dbReference>
<dbReference type="GO" id="GO:0000287">
    <property type="term" value="F:magnesium ion binding"/>
    <property type="evidence" value="ECO:0007669"/>
    <property type="project" value="UniProtKB-UniRule"/>
</dbReference>
<evidence type="ECO:0000256" key="8">
    <source>
        <dbReference type="ARBA" id="ARBA00022840"/>
    </source>
</evidence>
<dbReference type="GO" id="GO:0005737">
    <property type="term" value="C:cytoplasm"/>
    <property type="evidence" value="ECO:0007669"/>
    <property type="project" value="UniProtKB-SubCell"/>
</dbReference>